<evidence type="ECO:0000259" key="1">
    <source>
        <dbReference type="Pfam" id="PF01695"/>
    </source>
</evidence>
<comment type="caution">
    <text evidence="2">The sequence shown here is derived from an EMBL/GenBank/DDBJ whole genome shotgun (WGS) entry which is preliminary data.</text>
</comment>
<keyword evidence="3" id="KW-1185">Reference proteome</keyword>
<evidence type="ECO:0000313" key="2">
    <source>
        <dbReference type="EMBL" id="GGN66374.1"/>
    </source>
</evidence>
<organism evidence="2 3">
    <name type="scientific">Oceanobacillus indicireducens</name>
    <dbReference type="NCBI Taxonomy" id="1004261"/>
    <lineage>
        <taxon>Bacteria</taxon>
        <taxon>Bacillati</taxon>
        <taxon>Bacillota</taxon>
        <taxon>Bacilli</taxon>
        <taxon>Bacillales</taxon>
        <taxon>Bacillaceae</taxon>
        <taxon>Oceanobacillus</taxon>
    </lineage>
</organism>
<proteinExistence type="predicted"/>
<dbReference type="GO" id="GO:0006260">
    <property type="term" value="P:DNA replication"/>
    <property type="evidence" value="ECO:0007669"/>
    <property type="project" value="TreeGrafter"/>
</dbReference>
<evidence type="ECO:0000313" key="3">
    <source>
        <dbReference type="Proteomes" id="UP000624041"/>
    </source>
</evidence>
<dbReference type="PANTHER" id="PTHR30050">
    <property type="entry name" value="CHROMOSOMAL REPLICATION INITIATOR PROTEIN DNAA"/>
    <property type="match status" value="1"/>
</dbReference>
<dbReference type="EMBL" id="BMOS01000045">
    <property type="protein sequence ID" value="GGN66374.1"/>
    <property type="molecule type" value="Genomic_DNA"/>
</dbReference>
<dbReference type="AlphaFoldDB" id="A0A917Y3X8"/>
<dbReference type="RefSeq" id="WP_188859416.1">
    <property type="nucleotide sequence ID" value="NZ_BMOS01000045.1"/>
</dbReference>
<feature type="domain" description="IstB-like ATP-binding" evidence="1">
    <location>
        <begin position="56"/>
        <end position="269"/>
    </location>
</feature>
<sequence>MKPLKSIMKSQDKRNVKIKPCEECGKNNEHYDLYIDGEFKTRIGSDICFSCQMKKEDEQIRREARESRINARIAKAKNYSVIPFELEGVSFQDYKPENQTQKDAYDLSVKFAKGEMDRTTLFFQGDTGLGKSHLSYCIHQHYINDRKASIFIDLPSLLSEIRSTYGNKNDWRARTQDDIMNALKEADLLVLDDIGAEYVKPDANGYESWAADILFQIANSRQGKKNIYTTNFTSRDLTKKYGMMSKRIISRLMNNSKVIKVEGKDHRLKGLE</sequence>
<dbReference type="GO" id="GO:0005524">
    <property type="term" value="F:ATP binding"/>
    <property type="evidence" value="ECO:0007669"/>
    <property type="project" value="InterPro"/>
</dbReference>
<dbReference type="InterPro" id="IPR027417">
    <property type="entry name" value="P-loop_NTPase"/>
</dbReference>
<dbReference type="Gene3D" id="3.40.50.300">
    <property type="entry name" value="P-loop containing nucleotide triphosphate hydrolases"/>
    <property type="match status" value="1"/>
</dbReference>
<dbReference type="PANTHER" id="PTHR30050:SF4">
    <property type="entry name" value="ATP-BINDING PROTEIN RV3427C IN INSERTION SEQUENCE-RELATED"/>
    <property type="match status" value="1"/>
</dbReference>
<gene>
    <name evidence="2" type="ORF">GCM10007971_36260</name>
</gene>
<dbReference type="Pfam" id="PF01695">
    <property type="entry name" value="IstB_IS21"/>
    <property type="match status" value="1"/>
</dbReference>
<name>A0A917Y3X8_9BACI</name>
<accession>A0A917Y3X8</accession>
<reference evidence="2" key="1">
    <citation type="journal article" date="2014" name="Int. J. Syst. Evol. Microbiol.">
        <title>Complete genome sequence of Corynebacterium casei LMG S-19264T (=DSM 44701T), isolated from a smear-ripened cheese.</title>
        <authorList>
            <consortium name="US DOE Joint Genome Institute (JGI-PGF)"/>
            <person name="Walter F."/>
            <person name="Albersmeier A."/>
            <person name="Kalinowski J."/>
            <person name="Ruckert C."/>
        </authorList>
    </citation>
    <scope>NUCLEOTIDE SEQUENCE</scope>
    <source>
        <strain evidence="2">JCM 17251</strain>
    </source>
</reference>
<dbReference type="InterPro" id="IPR002611">
    <property type="entry name" value="IstB_ATP-bd"/>
</dbReference>
<dbReference type="Proteomes" id="UP000624041">
    <property type="component" value="Unassembled WGS sequence"/>
</dbReference>
<dbReference type="SUPFAM" id="SSF52540">
    <property type="entry name" value="P-loop containing nucleoside triphosphate hydrolases"/>
    <property type="match status" value="1"/>
</dbReference>
<reference evidence="2" key="2">
    <citation type="submission" date="2020-09" db="EMBL/GenBank/DDBJ databases">
        <authorList>
            <person name="Sun Q."/>
            <person name="Ohkuma M."/>
        </authorList>
    </citation>
    <scope>NUCLEOTIDE SEQUENCE</scope>
    <source>
        <strain evidence="2">JCM 17251</strain>
    </source>
</reference>
<protein>
    <submittedName>
        <fullName evidence="2">DNA replication protein DnaC</fullName>
    </submittedName>
</protein>